<sequence>AQKGHGQQALNFFRLMELDGGASPDEITFVGILTACGHLGDLKEALRQFYSVTTDRKNLAITAEHYGCLIDILARLGHLGAAEDLFESMPFVPDRAARISLISACKLHKDSRRAVKTTERAIKQDPGHASSYVLLSNTYTQ</sequence>
<reference evidence="2 3" key="1">
    <citation type="journal article" date="2011" name="Science">
        <title>The Selaginella genome identifies genetic changes associated with the evolution of vascular plants.</title>
        <authorList>
            <person name="Banks J.A."/>
            <person name="Nishiyama T."/>
            <person name="Hasebe M."/>
            <person name="Bowman J.L."/>
            <person name="Gribskov M."/>
            <person name="dePamphilis C."/>
            <person name="Albert V.A."/>
            <person name="Aono N."/>
            <person name="Aoyama T."/>
            <person name="Ambrose B.A."/>
            <person name="Ashton N.W."/>
            <person name="Axtell M.J."/>
            <person name="Barker E."/>
            <person name="Barker M.S."/>
            <person name="Bennetzen J.L."/>
            <person name="Bonawitz N.D."/>
            <person name="Chapple C."/>
            <person name="Cheng C."/>
            <person name="Correa L.G."/>
            <person name="Dacre M."/>
            <person name="DeBarry J."/>
            <person name="Dreyer I."/>
            <person name="Elias M."/>
            <person name="Engstrom E.M."/>
            <person name="Estelle M."/>
            <person name="Feng L."/>
            <person name="Finet C."/>
            <person name="Floyd S.K."/>
            <person name="Frommer W.B."/>
            <person name="Fujita T."/>
            <person name="Gramzow L."/>
            <person name="Gutensohn M."/>
            <person name="Harholt J."/>
            <person name="Hattori M."/>
            <person name="Heyl A."/>
            <person name="Hirai T."/>
            <person name="Hiwatashi Y."/>
            <person name="Ishikawa M."/>
            <person name="Iwata M."/>
            <person name="Karol K.G."/>
            <person name="Koehler B."/>
            <person name="Kolukisaoglu U."/>
            <person name="Kubo M."/>
            <person name="Kurata T."/>
            <person name="Lalonde S."/>
            <person name="Li K."/>
            <person name="Li Y."/>
            <person name="Litt A."/>
            <person name="Lyons E."/>
            <person name="Manning G."/>
            <person name="Maruyama T."/>
            <person name="Michael T.P."/>
            <person name="Mikami K."/>
            <person name="Miyazaki S."/>
            <person name="Morinaga S."/>
            <person name="Murata T."/>
            <person name="Mueller-Roeber B."/>
            <person name="Nelson D.R."/>
            <person name="Obara M."/>
            <person name="Oguri Y."/>
            <person name="Olmstead R.G."/>
            <person name="Onodera N."/>
            <person name="Petersen B.L."/>
            <person name="Pils B."/>
            <person name="Prigge M."/>
            <person name="Rensing S.A."/>
            <person name="Riano-Pachon D.M."/>
            <person name="Roberts A.W."/>
            <person name="Sato Y."/>
            <person name="Scheller H.V."/>
            <person name="Schulz B."/>
            <person name="Schulz C."/>
            <person name="Shakirov E.V."/>
            <person name="Shibagaki N."/>
            <person name="Shinohara N."/>
            <person name="Shippen D.E."/>
            <person name="Soerensen I."/>
            <person name="Sotooka R."/>
            <person name="Sugimoto N."/>
            <person name="Sugita M."/>
            <person name="Sumikawa N."/>
            <person name="Tanurdzic M."/>
            <person name="Theissen G."/>
            <person name="Ulvskov P."/>
            <person name="Wakazuki S."/>
            <person name="Weng J.K."/>
            <person name="Willats W.W."/>
            <person name="Wipf D."/>
            <person name="Wolf P.G."/>
            <person name="Yang L."/>
            <person name="Zimmer A.D."/>
            <person name="Zhu Q."/>
            <person name="Mitros T."/>
            <person name="Hellsten U."/>
            <person name="Loque D."/>
            <person name="Otillar R."/>
            <person name="Salamov A."/>
            <person name="Schmutz J."/>
            <person name="Shapiro H."/>
            <person name="Lindquist E."/>
            <person name="Lucas S."/>
            <person name="Rokhsar D."/>
            <person name="Grigoriev I.V."/>
        </authorList>
    </citation>
    <scope>NUCLEOTIDE SEQUENCE [LARGE SCALE GENOMIC DNA]</scope>
</reference>
<gene>
    <name evidence="2" type="ORF">SELMODRAFT_7200</name>
</gene>
<feature type="non-terminal residue" evidence="2">
    <location>
        <position position="1"/>
    </location>
</feature>
<dbReference type="KEGG" id="smo:SELMODRAFT_7200"/>
<feature type="non-terminal residue" evidence="2">
    <location>
        <position position="141"/>
    </location>
</feature>
<dbReference type="NCBIfam" id="TIGR00756">
    <property type="entry name" value="PPR"/>
    <property type="match status" value="1"/>
</dbReference>
<dbReference type="GO" id="GO:0009451">
    <property type="term" value="P:RNA modification"/>
    <property type="evidence" value="ECO:0007669"/>
    <property type="project" value="InterPro"/>
</dbReference>
<keyword evidence="1" id="KW-0677">Repeat</keyword>
<dbReference type="PANTHER" id="PTHR47926:SF382">
    <property type="entry name" value="PENTACOTRIPEPTIDE-REPEAT REGION OF PRORP DOMAIN-CONTAINING PROTEIN"/>
    <property type="match status" value="1"/>
</dbReference>
<keyword evidence="3" id="KW-1185">Reference proteome</keyword>
<dbReference type="Gramene" id="EFJ07368">
    <property type="protein sequence ID" value="EFJ07368"/>
    <property type="gene ID" value="SELMODRAFT_7200"/>
</dbReference>
<accession>D8T7M7</accession>
<dbReference type="AlphaFoldDB" id="D8T7M7"/>
<organism evidence="3">
    <name type="scientific">Selaginella moellendorffii</name>
    <name type="common">Spikemoss</name>
    <dbReference type="NCBI Taxonomy" id="88036"/>
    <lineage>
        <taxon>Eukaryota</taxon>
        <taxon>Viridiplantae</taxon>
        <taxon>Streptophyta</taxon>
        <taxon>Embryophyta</taxon>
        <taxon>Tracheophyta</taxon>
        <taxon>Lycopodiopsida</taxon>
        <taxon>Selaginellales</taxon>
        <taxon>Selaginellaceae</taxon>
        <taxon>Selaginella</taxon>
    </lineage>
</organism>
<dbReference type="InterPro" id="IPR011990">
    <property type="entry name" value="TPR-like_helical_dom_sf"/>
</dbReference>
<dbReference type="InterPro" id="IPR002885">
    <property type="entry name" value="PPR_rpt"/>
</dbReference>
<evidence type="ECO:0000256" key="1">
    <source>
        <dbReference type="ARBA" id="ARBA00022737"/>
    </source>
</evidence>
<dbReference type="InterPro" id="IPR046960">
    <property type="entry name" value="PPR_At4g14850-like_plant"/>
</dbReference>
<evidence type="ECO:0000313" key="3">
    <source>
        <dbReference type="Proteomes" id="UP000001514"/>
    </source>
</evidence>
<dbReference type="PANTHER" id="PTHR47926">
    <property type="entry name" value="PENTATRICOPEPTIDE REPEAT-CONTAINING PROTEIN"/>
    <property type="match status" value="1"/>
</dbReference>
<dbReference type="Gene3D" id="1.25.40.10">
    <property type="entry name" value="Tetratricopeptide repeat domain"/>
    <property type="match status" value="1"/>
</dbReference>
<dbReference type="EMBL" id="GL377686">
    <property type="protein sequence ID" value="EFJ07368.1"/>
    <property type="molecule type" value="Genomic_DNA"/>
</dbReference>
<dbReference type="Pfam" id="PF01535">
    <property type="entry name" value="PPR"/>
    <property type="match status" value="1"/>
</dbReference>
<dbReference type="eggNOG" id="KOG4197">
    <property type="taxonomic scope" value="Eukaryota"/>
</dbReference>
<protein>
    <recommendedName>
        <fullName evidence="4">Pentacotripeptide-repeat region of PRORP domain-containing protein</fullName>
    </recommendedName>
</protein>
<evidence type="ECO:0008006" key="4">
    <source>
        <dbReference type="Google" id="ProtNLM"/>
    </source>
</evidence>
<evidence type="ECO:0000313" key="2">
    <source>
        <dbReference type="EMBL" id="EFJ07368.1"/>
    </source>
</evidence>
<name>D8T7M7_SELML</name>
<dbReference type="GO" id="GO:0003723">
    <property type="term" value="F:RNA binding"/>
    <property type="evidence" value="ECO:0007669"/>
    <property type="project" value="InterPro"/>
</dbReference>
<dbReference type="InParanoid" id="D8T7M7"/>
<proteinExistence type="predicted"/>
<dbReference type="OrthoDB" id="185373at2759"/>
<dbReference type="SUPFAM" id="SSF48452">
    <property type="entry name" value="TPR-like"/>
    <property type="match status" value="1"/>
</dbReference>
<dbReference type="Proteomes" id="UP000001514">
    <property type="component" value="Unassembled WGS sequence"/>
</dbReference>
<dbReference type="HOGENOM" id="CLU_002706_0_0_1"/>